<feature type="region of interest" description="Disordered" evidence="1">
    <location>
        <begin position="124"/>
        <end position="164"/>
    </location>
</feature>
<feature type="region of interest" description="Disordered" evidence="1">
    <location>
        <begin position="224"/>
        <end position="271"/>
    </location>
</feature>
<evidence type="ECO:0000313" key="3">
    <source>
        <dbReference type="Proteomes" id="UP000002596"/>
    </source>
</evidence>
<evidence type="ECO:0000313" key="2">
    <source>
        <dbReference type="EMBL" id="ABM34531.1"/>
    </source>
</evidence>
<name>A1TU93_PARC0</name>
<gene>
    <name evidence="2" type="ordered locus">Aave_3989</name>
</gene>
<organism evidence="2 3">
    <name type="scientific">Paracidovorax citrulli (strain AAC00-1)</name>
    <name type="common">Acidovorax citrulli</name>
    <dbReference type="NCBI Taxonomy" id="397945"/>
    <lineage>
        <taxon>Bacteria</taxon>
        <taxon>Pseudomonadati</taxon>
        <taxon>Pseudomonadota</taxon>
        <taxon>Betaproteobacteria</taxon>
        <taxon>Burkholderiales</taxon>
        <taxon>Comamonadaceae</taxon>
        <taxon>Paracidovorax</taxon>
    </lineage>
</organism>
<sequence>MRQCARHAVRQRRAAFAQGSPEGARGRPRWRTGLRRCLARRRLRGQGIALAGHPLPVGQQHAETGEQLQARQLVVRQMPERAVHRLADQVLGQLRAIELHQCLRDAPGRLLVASLRQLPWQRGHAGREPLRGGGQLRGHGPDEFRLPQGVQDDGGPRGMGTHLLGQPRRLADQAAPQGLQGGAQAPGTLQAARRRCRLLRRGRTGRSTGGGRTRGAWRAVGVSGQSRVPGQGMGARQQRGRMGELPRPGLLRPRSGRLGVGRRGLAAGRSQ</sequence>
<dbReference type="Proteomes" id="UP000002596">
    <property type="component" value="Chromosome"/>
</dbReference>
<dbReference type="KEGG" id="aav:Aave_3989"/>
<dbReference type="HOGENOM" id="CLU_1025359_0_0_4"/>
<proteinExistence type="predicted"/>
<feature type="compositionally biased region" description="Low complexity" evidence="1">
    <location>
        <begin position="243"/>
        <end position="271"/>
    </location>
</feature>
<dbReference type="EMBL" id="CP000512">
    <property type="protein sequence ID" value="ABM34531.1"/>
    <property type="molecule type" value="Genomic_DNA"/>
</dbReference>
<evidence type="ECO:0000256" key="1">
    <source>
        <dbReference type="SAM" id="MobiDB-lite"/>
    </source>
</evidence>
<accession>A1TU93</accession>
<dbReference type="AlphaFoldDB" id="A1TU93"/>
<reference evidence="2 3" key="1">
    <citation type="submission" date="2006-12" db="EMBL/GenBank/DDBJ databases">
        <title>Complete sequence of Acidovorax avenae subsp. citrulli AAC00-1.</title>
        <authorList>
            <consortium name="US DOE Joint Genome Institute"/>
            <person name="Copeland A."/>
            <person name="Lucas S."/>
            <person name="Lapidus A."/>
            <person name="Barry K."/>
            <person name="Detter J.C."/>
            <person name="Glavina del Rio T."/>
            <person name="Dalin E."/>
            <person name="Tice H."/>
            <person name="Pitluck S."/>
            <person name="Kiss H."/>
            <person name="Brettin T."/>
            <person name="Bruce D."/>
            <person name="Han C."/>
            <person name="Tapia R."/>
            <person name="Gilna P."/>
            <person name="Schmutz J."/>
            <person name="Larimer F."/>
            <person name="Land M."/>
            <person name="Hauser L."/>
            <person name="Kyrpides N."/>
            <person name="Kim E."/>
            <person name="Stahl D."/>
            <person name="Richardson P."/>
        </authorList>
    </citation>
    <scope>NUCLEOTIDE SEQUENCE [LARGE SCALE GENOMIC DNA]</scope>
    <source>
        <strain evidence="2 3">AAC00-1</strain>
    </source>
</reference>
<protein>
    <submittedName>
        <fullName evidence="2">LigA</fullName>
    </submittedName>
</protein>